<dbReference type="GO" id="GO:0004497">
    <property type="term" value="F:monooxygenase activity"/>
    <property type="evidence" value="ECO:0007669"/>
    <property type="project" value="UniProtKB-KW"/>
</dbReference>
<dbReference type="InterPro" id="IPR001128">
    <property type="entry name" value="Cyt_P450"/>
</dbReference>
<evidence type="ECO:0000256" key="12">
    <source>
        <dbReference type="ARBA" id="ARBA00023136"/>
    </source>
</evidence>
<dbReference type="GO" id="GO:0005506">
    <property type="term" value="F:iron ion binding"/>
    <property type="evidence" value="ECO:0007669"/>
    <property type="project" value="InterPro"/>
</dbReference>
<keyword evidence="9 15" id="KW-0560">Oxidoreductase</keyword>
<dbReference type="PRINTS" id="PR00463">
    <property type="entry name" value="EP450I"/>
</dbReference>
<organism evidence="16 17">
    <name type="scientific">Mycena rosella</name>
    <name type="common">Pink bonnet</name>
    <name type="synonym">Agaricus rosellus</name>
    <dbReference type="NCBI Taxonomy" id="1033263"/>
    <lineage>
        <taxon>Eukaryota</taxon>
        <taxon>Fungi</taxon>
        <taxon>Dikarya</taxon>
        <taxon>Basidiomycota</taxon>
        <taxon>Agaricomycotina</taxon>
        <taxon>Agaricomycetes</taxon>
        <taxon>Agaricomycetidae</taxon>
        <taxon>Agaricales</taxon>
        <taxon>Marasmiineae</taxon>
        <taxon>Mycenaceae</taxon>
        <taxon>Mycena</taxon>
    </lineage>
</organism>
<dbReference type="PANTHER" id="PTHR46300">
    <property type="entry name" value="P450, PUTATIVE (EUROFUNG)-RELATED-RELATED"/>
    <property type="match status" value="1"/>
</dbReference>
<evidence type="ECO:0000256" key="9">
    <source>
        <dbReference type="ARBA" id="ARBA00023002"/>
    </source>
</evidence>
<dbReference type="GO" id="GO:0016705">
    <property type="term" value="F:oxidoreductase activity, acting on paired donors, with incorporation or reduction of molecular oxygen"/>
    <property type="evidence" value="ECO:0007669"/>
    <property type="project" value="InterPro"/>
</dbReference>
<keyword evidence="7 14" id="KW-0479">Metal-binding</keyword>
<name>A0AAD7GVL7_MYCRO</name>
<reference evidence="16" key="1">
    <citation type="submission" date="2023-03" db="EMBL/GenBank/DDBJ databases">
        <title>Massive genome expansion in bonnet fungi (Mycena s.s.) driven by repeated elements and novel gene families across ecological guilds.</title>
        <authorList>
            <consortium name="Lawrence Berkeley National Laboratory"/>
            <person name="Harder C.B."/>
            <person name="Miyauchi S."/>
            <person name="Viragh M."/>
            <person name="Kuo A."/>
            <person name="Thoen E."/>
            <person name="Andreopoulos B."/>
            <person name="Lu D."/>
            <person name="Skrede I."/>
            <person name="Drula E."/>
            <person name="Henrissat B."/>
            <person name="Morin E."/>
            <person name="Kohler A."/>
            <person name="Barry K."/>
            <person name="LaButti K."/>
            <person name="Morin E."/>
            <person name="Salamov A."/>
            <person name="Lipzen A."/>
            <person name="Mereny Z."/>
            <person name="Hegedus B."/>
            <person name="Baldrian P."/>
            <person name="Stursova M."/>
            <person name="Weitz H."/>
            <person name="Taylor A."/>
            <person name="Grigoriev I.V."/>
            <person name="Nagy L.G."/>
            <person name="Martin F."/>
            <person name="Kauserud H."/>
        </authorList>
    </citation>
    <scope>NUCLEOTIDE SEQUENCE</scope>
    <source>
        <strain evidence="16">CBHHK067</strain>
    </source>
</reference>
<dbReference type="Gene3D" id="1.10.630.10">
    <property type="entry name" value="Cytochrome P450"/>
    <property type="match status" value="1"/>
</dbReference>
<keyword evidence="13" id="KW-0325">Glycoprotein</keyword>
<keyword evidence="8" id="KW-1133">Transmembrane helix</keyword>
<evidence type="ECO:0000256" key="11">
    <source>
        <dbReference type="ARBA" id="ARBA00023033"/>
    </source>
</evidence>
<keyword evidence="17" id="KW-1185">Reference proteome</keyword>
<evidence type="ECO:0000256" key="7">
    <source>
        <dbReference type="ARBA" id="ARBA00022723"/>
    </source>
</evidence>
<evidence type="ECO:0000256" key="1">
    <source>
        <dbReference type="ARBA" id="ARBA00001971"/>
    </source>
</evidence>
<dbReference type="EMBL" id="JARKIE010000007">
    <property type="protein sequence ID" value="KAJ7706345.1"/>
    <property type="molecule type" value="Genomic_DNA"/>
</dbReference>
<comment type="cofactor">
    <cofactor evidence="1 14">
        <name>heme</name>
        <dbReference type="ChEBI" id="CHEBI:30413"/>
    </cofactor>
</comment>
<dbReference type="InterPro" id="IPR036396">
    <property type="entry name" value="Cyt_P450_sf"/>
</dbReference>
<dbReference type="InterPro" id="IPR017972">
    <property type="entry name" value="Cyt_P450_CS"/>
</dbReference>
<feature type="binding site" description="axial binding residue" evidence="14">
    <location>
        <position position="443"/>
    </location>
    <ligand>
        <name>heme</name>
        <dbReference type="ChEBI" id="CHEBI:30413"/>
    </ligand>
    <ligandPart>
        <name>Fe</name>
        <dbReference type="ChEBI" id="CHEBI:18248"/>
    </ligandPart>
</feature>
<dbReference type="AlphaFoldDB" id="A0AAD7GVL7"/>
<keyword evidence="10 14" id="KW-0408">Iron</keyword>
<evidence type="ECO:0000256" key="3">
    <source>
        <dbReference type="ARBA" id="ARBA00005179"/>
    </source>
</evidence>
<keyword evidence="5 14" id="KW-0349">Heme</keyword>
<dbReference type="InterPro" id="IPR050364">
    <property type="entry name" value="Cytochrome_P450_fung"/>
</dbReference>
<evidence type="ECO:0000256" key="15">
    <source>
        <dbReference type="RuleBase" id="RU000461"/>
    </source>
</evidence>
<evidence type="ECO:0000313" key="17">
    <source>
        <dbReference type="Proteomes" id="UP001221757"/>
    </source>
</evidence>
<comment type="subcellular location">
    <subcellularLocation>
        <location evidence="2">Membrane</location>
        <topology evidence="2">Single-pass membrane protein</topology>
    </subcellularLocation>
</comment>
<dbReference type="Proteomes" id="UP001221757">
    <property type="component" value="Unassembled WGS sequence"/>
</dbReference>
<evidence type="ECO:0000256" key="13">
    <source>
        <dbReference type="ARBA" id="ARBA00023180"/>
    </source>
</evidence>
<dbReference type="GO" id="GO:0020037">
    <property type="term" value="F:heme binding"/>
    <property type="evidence" value="ECO:0007669"/>
    <property type="project" value="InterPro"/>
</dbReference>
<comment type="pathway">
    <text evidence="3">Secondary metabolite biosynthesis.</text>
</comment>
<dbReference type="GO" id="GO:0016020">
    <property type="term" value="C:membrane"/>
    <property type="evidence" value="ECO:0007669"/>
    <property type="project" value="UniProtKB-SubCell"/>
</dbReference>
<accession>A0AAD7GVL7</accession>
<proteinExistence type="inferred from homology"/>
<evidence type="ECO:0000256" key="8">
    <source>
        <dbReference type="ARBA" id="ARBA00022989"/>
    </source>
</evidence>
<dbReference type="CDD" id="cd11065">
    <property type="entry name" value="CYP64-like"/>
    <property type="match status" value="1"/>
</dbReference>
<dbReference type="Pfam" id="PF00067">
    <property type="entry name" value="p450"/>
    <property type="match status" value="1"/>
</dbReference>
<protein>
    <submittedName>
        <fullName evidence="16">Cytochrome P450</fullName>
    </submittedName>
</protein>
<evidence type="ECO:0000256" key="14">
    <source>
        <dbReference type="PIRSR" id="PIRSR602401-1"/>
    </source>
</evidence>
<dbReference type="InterPro" id="IPR002401">
    <property type="entry name" value="Cyt_P450_E_grp-I"/>
</dbReference>
<gene>
    <name evidence="16" type="ORF">B0H17DRAFT_1036839</name>
</gene>
<keyword evidence="12" id="KW-0472">Membrane</keyword>
<dbReference type="SUPFAM" id="SSF48264">
    <property type="entry name" value="Cytochrome P450"/>
    <property type="match status" value="1"/>
</dbReference>
<sequence>MLNTVLNTLLAGTGLYVVRSLYSIYVSGKRQHGLPPGPPTLPFIGNLHIFPREHLHLKFTEWAKNYGDIYSLKVMHLTFIVLNTPTAVKEVIDKRGGTSCNRPASVVADIITPDNLNLASGRYANDTWKALRKAAMHMLRPENMDTFKPFQRAEAAQLMWEMSTSPETFWEDIARFTTSFFMSVVYGIRAPRASSYAARAFTEYQTAFLACMEVGRAPPVDLFPILNVIPRRFSGWKKRAHIVSKQQDELFGYLLDNVKYRVARGDNNGAFMEDMYTHAEEWGLSPLLLLHLGGVLLQGSDTSSAIMQDFILLLSAHPEVQKRAQAEMDSVVGFNDPPTWEDLGRLPYLQAFLEECLRFRPIGPLALPHAMAEDDTYDGMFFPKDAIVVPNLWAIMHDDRYYEEPEKFMPERFLKHPLGVRPDIEDDAARRDTLIFGGGRRVCPGSYTGRAGLEISLANFIWAFDFSPACKPSGEVVTPDLWAYTNGLTLAPLPFKTTITVRSEKRDIIRRHFLEQTSLFTPFEQDLEPHDAEYVKRTRESMGL</sequence>
<evidence type="ECO:0000256" key="2">
    <source>
        <dbReference type="ARBA" id="ARBA00004167"/>
    </source>
</evidence>
<comment type="caution">
    <text evidence="16">The sequence shown here is derived from an EMBL/GenBank/DDBJ whole genome shotgun (WGS) entry which is preliminary data.</text>
</comment>
<evidence type="ECO:0000313" key="16">
    <source>
        <dbReference type="EMBL" id="KAJ7706345.1"/>
    </source>
</evidence>
<dbReference type="PROSITE" id="PS00086">
    <property type="entry name" value="CYTOCHROME_P450"/>
    <property type="match status" value="1"/>
</dbReference>
<evidence type="ECO:0000256" key="4">
    <source>
        <dbReference type="ARBA" id="ARBA00010617"/>
    </source>
</evidence>
<evidence type="ECO:0000256" key="10">
    <source>
        <dbReference type="ARBA" id="ARBA00023004"/>
    </source>
</evidence>
<comment type="similarity">
    <text evidence="4 15">Belongs to the cytochrome P450 family.</text>
</comment>
<evidence type="ECO:0000256" key="5">
    <source>
        <dbReference type="ARBA" id="ARBA00022617"/>
    </source>
</evidence>
<keyword evidence="11 15" id="KW-0503">Monooxygenase</keyword>
<keyword evidence="6" id="KW-0812">Transmembrane</keyword>
<dbReference type="PANTHER" id="PTHR46300:SF2">
    <property type="entry name" value="CYTOCHROME P450 MONOOXYGENASE ALNH-RELATED"/>
    <property type="match status" value="1"/>
</dbReference>
<evidence type="ECO:0000256" key="6">
    <source>
        <dbReference type="ARBA" id="ARBA00022692"/>
    </source>
</evidence>